<name>A0ABW5N2H2_9FLAO</name>
<organism evidence="1 2">
    <name type="scientific">Croceitalea marina</name>
    <dbReference type="NCBI Taxonomy" id="1775166"/>
    <lineage>
        <taxon>Bacteria</taxon>
        <taxon>Pseudomonadati</taxon>
        <taxon>Bacteroidota</taxon>
        <taxon>Flavobacteriia</taxon>
        <taxon>Flavobacteriales</taxon>
        <taxon>Flavobacteriaceae</taxon>
        <taxon>Croceitalea</taxon>
    </lineage>
</organism>
<keyword evidence="2" id="KW-1185">Reference proteome</keyword>
<accession>A0ABW5N2H2</accession>
<evidence type="ECO:0000313" key="2">
    <source>
        <dbReference type="Proteomes" id="UP001597526"/>
    </source>
</evidence>
<protein>
    <submittedName>
        <fullName evidence="1">Uncharacterized protein</fullName>
    </submittedName>
</protein>
<gene>
    <name evidence="1" type="ORF">ACFSQJ_18775</name>
</gene>
<dbReference type="EMBL" id="JBHULB010000082">
    <property type="protein sequence ID" value="MFD2588976.1"/>
    <property type="molecule type" value="Genomic_DNA"/>
</dbReference>
<reference evidence="2" key="1">
    <citation type="journal article" date="2019" name="Int. J. Syst. Evol. Microbiol.">
        <title>The Global Catalogue of Microorganisms (GCM) 10K type strain sequencing project: providing services to taxonomists for standard genome sequencing and annotation.</title>
        <authorList>
            <consortium name="The Broad Institute Genomics Platform"/>
            <consortium name="The Broad Institute Genome Sequencing Center for Infectious Disease"/>
            <person name="Wu L."/>
            <person name="Ma J."/>
        </authorList>
    </citation>
    <scope>NUCLEOTIDE SEQUENCE [LARGE SCALE GENOMIC DNA]</scope>
    <source>
        <strain evidence="2">KCTC 52368</strain>
    </source>
</reference>
<dbReference type="Proteomes" id="UP001597526">
    <property type="component" value="Unassembled WGS sequence"/>
</dbReference>
<sequence length="251" mass="30081">MKNKESILELRNRIPVGLTTAQKLLERTKYDIQEAESIWKMNQVNTLAEKISVKPEEASELLQYVKFEFSKALSLYRERNTTDVEKILESSKKEEQVLANFWLYISRCLGSEVKYGEWINEEGFQQLPELIRDILIIWQWYSYFDYEGVSVEQTITKEVIRILDYKLELIEFAKDLQYLKVIMDKFNQDNDKENLEKYIELRNQLKSSEEYVRIDNKIEEMEELVMKKTYQFLYTNSETIDNQIKNTLNTV</sequence>
<comment type="caution">
    <text evidence="1">The sequence shown here is derived from an EMBL/GenBank/DDBJ whole genome shotgun (WGS) entry which is preliminary data.</text>
</comment>
<proteinExistence type="predicted"/>
<evidence type="ECO:0000313" key="1">
    <source>
        <dbReference type="EMBL" id="MFD2588976.1"/>
    </source>
</evidence>
<dbReference type="RefSeq" id="WP_377768453.1">
    <property type="nucleotide sequence ID" value="NZ_JBHULB010000082.1"/>
</dbReference>